<name>A0A6J3MAW2_9PEZI</name>
<accession>A0A6J3MAW2</accession>
<dbReference type="GeneID" id="54356985"/>
<keyword evidence="2" id="KW-1185">Reference proteome</keyword>
<dbReference type="Proteomes" id="UP000504637">
    <property type="component" value="Unplaced"/>
</dbReference>
<evidence type="ECO:0000256" key="1">
    <source>
        <dbReference type="SAM" id="MobiDB-lite"/>
    </source>
</evidence>
<feature type="region of interest" description="Disordered" evidence="1">
    <location>
        <begin position="1"/>
        <end position="43"/>
    </location>
</feature>
<sequence>MDAGDDDAIGAALQSRRIPHGRSSRARGKHGKGGGGSSPAVFDPMRALGHYEVEIASKAKKSSEKQDDSDSSWLEIHELTPGEDGFLGSFMIANKLHGICILAGSRQGLASIIEDLEDQAEDSDDSGENDESHSAEAGSPNSGSDASEDGDEADRQSNEIELADERINRRARAFEKNSFRNPKFWLKYKAHVESDVQGTSSTASRALESDRGYIIFSNNACQTFDGTLSAASLGWDNVKFTGRKVRPRATPCPLTWTGFDELEIGRKAEPDEEQVH</sequence>
<feature type="compositionally biased region" description="Basic residues" evidence="1">
    <location>
        <begin position="17"/>
        <end position="32"/>
    </location>
</feature>
<gene>
    <name evidence="3" type="ORF">K489DRAFT_146374</name>
</gene>
<reference evidence="3" key="1">
    <citation type="submission" date="2020-01" db="EMBL/GenBank/DDBJ databases">
        <authorList>
            <consortium name="DOE Joint Genome Institute"/>
            <person name="Haridas S."/>
            <person name="Albert R."/>
            <person name="Binder M."/>
            <person name="Bloem J."/>
            <person name="Labutti K."/>
            <person name="Salamov A."/>
            <person name="Andreopoulos B."/>
            <person name="Baker S.E."/>
            <person name="Barry K."/>
            <person name="Bills G."/>
            <person name="Bluhm B.H."/>
            <person name="Cannon C."/>
            <person name="Castanera R."/>
            <person name="Culley D.E."/>
            <person name="Daum C."/>
            <person name="Ezra D."/>
            <person name="Gonzalez J.B."/>
            <person name="Henrissat B."/>
            <person name="Kuo A."/>
            <person name="Liang C."/>
            <person name="Lipzen A."/>
            <person name="Lutzoni F."/>
            <person name="Magnuson J."/>
            <person name="Mondo S."/>
            <person name="Nolan M."/>
            <person name="Ohm R."/>
            <person name="Pangilinan J."/>
            <person name="Park H.-J."/>
            <person name="Ramirez L."/>
            <person name="Alfaro M."/>
            <person name="Sun H."/>
            <person name="Tritt A."/>
            <person name="Yoshinaga Y."/>
            <person name="Zwiers L.-H."/>
            <person name="Turgeon B.G."/>
            <person name="Goodwin S.B."/>
            <person name="Spatafora J.W."/>
            <person name="Crous P.W."/>
            <person name="Grigoriev I.V."/>
        </authorList>
    </citation>
    <scope>NUCLEOTIDE SEQUENCE</scope>
    <source>
        <strain evidence="3">CBS 342.82</strain>
    </source>
</reference>
<proteinExistence type="predicted"/>
<feature type="compositionally biased region" description="Acidic residues" evidence="1">
    <location>
        <begin position="118"/>
        <end position="129"/>
    </location>
</feature>
<dbReference type="AlphaFoldDB" id="A0A6J3MAW2"/>
<feature type="compositionally biased region" description="Basic and acidic residues" evidence="1">
    <location>
        <begin position="153"/>
        <end position="164"/>
    </location>
</feature>
<dbReference type="OrthoDB" id="5220117at2759"/>
<dbReference type="RefSeq" id="XP_033462034.1">
    <property type="nucleotide sequence ID" value="XM_033599186.1"/>
</dbReference>
<protein>
    <submittedName>
        <fullName evidence="3">Uncharacterized protein</fullName>
    </submittedName>
</protein>
<feature type="region of interest" description="Disordered" evidence="1">
    <location>
        <begin position="118"/>
        <end position="164"/>
    </location>
</feature>
<evidence type="ECO:0000313" key="3">
    <source>
        <dbReference type="RefSeq" id="XP_033462034.1"/>
    </source>
</evidence>
<evidence type="ECO:0000313" key="2">
    <source>
        <dbReference type="Proteomes" id="UP000504637"/>
    </source>
</evidence>
<organism evidence="3">
    <name type="scientific">Dissoconium aciculare CBS 342.82</name>
    <dbReference type="NCBI Taxonomy" id="1314786"/>
    <lineage>
        <taxon>Eukaryota</taxon>
        <taxon>Fungi</taxon>
        <taxon>Dikarya</taxon>
        <taxon>Ascomycota</taxon>
        <taxon>Pezizomycotina</taxon>
        <taxon>Dothideomycetes</taxon>
        <taxon>Dothideomycetidae</taxon>
        <taxon>Mycosphaerellales</taxon>
        <taxon>Dissoconiaceae</taxon>
        <taxon>Dissoconium</taxon>
    </lineage>
</organism>
<reference evidence="3" key="2">
    <citation type="submission" date="2020-04" db="EMBL/GenBank/DDBJ databases">
        <authorList>
            <consortium name="NCBI Genome Project"/>
        </authorList>
    </citation>
    <scope>NUCLEOTIDE SEQUENCE</scope>
    <source>
        <strain evidence="3">CBS 342.82</strain>
    </source>
</reference>
<reference evidence="3" key="3">
    <citation type="submission" date="2025-08" db="UniProtKB">
        <authorList>
            <consortium name="RefSeq"/>
        </authorList>
    </citation>
    <scope>IDENTIFICATION</scope>
    <source>
        <strain evidence="3">CBS 342.82</strain>
    </source>
</reference>